<dbReference type="InterPro" id="IPR036940">
    <property type="entry name" value="PI3/4_kinase_cat_sf"/>
</dbReference>
<evidence type="ECO:0000256" key="13">
    <source>
        <dbReference type="ARBA" id="ARBA00022840"/>
    </source>
</evidence>
<dbReference type="GO" id="GO:0005524">
    <property type="term" value="F:ATP binding"/>
    <property type="evidence" value="ECO:0007669"/>
    <property type="project" value="UniProtKB-KW"/>
</dbReference>
<feature type="domain" description="PI3K/PI4K catalytic" evidence="22">
    <location>
        <begin position="2583"/>
        <end position="2895"/>
    </location>
</feature>
<dbReference type="InterPro" id="IPR003152">
    <property type="entry name" value="FATC_dom"/>
</dbReference>
<evidence type="ECO:0000313" key="26">
    <source>
        <dbReference type="Proteomes" id="UP000799291"/>
    </source>
</evidence>
<evidence type="ECO:0000259" key="24">
    <source>
        <dbReference type="PROSITE" id="PS51190"/>
    </source>
</evidence>
<dbReference type="CDD" id="cd05171">
    <property type="entry name" value="PIKKc_ATM"/>
    <property type="match status" value="1"/>
</dbReference>
<evidence type="ECO:0000256" key="15">
    <source>
        <dbReference type="ARBA" id="ARBA00022895"/>
    </source>
</evidence>
<comment type="subunit">
    <text evidence="4">Associates with DNA double-strand breaks.</text>
</comment>
<feature type="region of interest" description="Disordered" evidence="21">
    <location>
        <begin position="170"/>
        <end position="210"/>
    </location>
</feature>
<name>A0A6G1IKV8_9PLEO</name>
<dbReference type="SMART" id="SM01343">
    <property type="entry name" value="FATC"/>
    <property type="match status" value="1"/>
</dbReference>
<dbReference type="SMART" id="SM00146">
    <property type="entry name" value="PI3Kc"/>
    <property type="match status" value="1"/>
</dbReference>
<evidence type="ECO:0000256" key="10">
    <source>
        <dbReference type="ARBA" id="ARBA00022741"/>
    </source>
</evidence>
<dbReference type="InterPro" id="IPR011009">
    <property type="entry name" value="Kinase-like_dom_sf"/>
</dbReference>
<dbReference type="GO" id="GO:0035556">
    <property type="term" value="P:intracellular signal transduction"/>
    <property type="evidence" value="ECO:0007669"/>
    <property type="project" value="UniProtKB-ARBA"/>
</dbReference>
<feature type="domain" description="FAT" evidence="23">
    <location>
        <begin position="1864"/>
        <end position="2470"/>
    </location>
</feature>
<feature type="compositionally biased region" description="Polar residues" evidence="21">
    <location>
        <begin position="2867"/>
        <end position="2879"/>
    </location>
</feature>
<dbReference type="GO" id="GO:0006325">
    <property type="term" value="P:chromatin organization"/>
    <property type="evidence" value="ECO:0007669"/>
    <property type="project" value="UniProtKB-KW"/>
</dbReference>
<evidence type="ECO:0000256" key="11">
    <source>
        <dbReference type="ARBA" id="ARBA00022763"/>
    </source>
</evidence>
<keyword evidence="13 20" id="KW-0067">ATP-binding</keyword>
<evidence type="ECO:0000256" key="4">
    <source>
        <dbReference type="ARBA" id="ARBA00011370"/>
    </source>
</evidence>
<evidence type="ECO:0000256" key="14">
    <source>
        <dbReference type="ARBA" id="ARBA00022853"/>
    </source>
</evidence>
<evidence type="ECO:0000256" key="7">
    <source>
        <dbReference type="ARBA" id="ARBA00022454"/>
    </source>
</evidence>
<proteinExistence type="inferred from homology"/>
<keyword evidence="8 20" id="KW-0723">Serine/threonine-protein kinase</keyword>
<feature type="domain" description="FATC" evidence="24">
    <location>
        <begin position="2930"/>
        <end position="2962"/>
    </location>
</feature>
<reference evidence="25" key="1">
    <citation type="journal article" date="2020" name="Stud. Mycol.">
        <title>101 Dothideomycetes genomes: a test case for predicting lifestyles and emergence of pathogens.</title>
        <authorList>
            <person name="Haridas S."/>
            <person name="Albert R."/>
            <person name="Binder M."/>
            <person name="Bloem J."/>
            <person name="Labutti K."/>
            <person name="Salamov A."/>
            <person name="Andreopoulos B."/>
            <person name="Baker S."/>
            <person name="Barry K."/>
            <person name="Bills G."/>
            <person name="Bluhm B."/>
            <person name="Cannon C."/>
            <person name="Castanera R."/>
            <person name="Culley D."/>
            <person name="Daum C."/>
            <person name="Ezra D."/>
            <person name="Gonzalez J."/>
            <person name="Henrissat B."/>
            <person name="Kuo A."/>
            <person name="Liang C."/>
            <person name="Lipzen A."/>
            <person name="Lutzoni F."/>
            <person name="Magnuson J."/>
            <person name="Mondo S."/>
            <person name="Nolan M."/>
            <person name="Ohm R."/>
            <person name="Pangilinan J."/>
            <person name="Park H.-J."/>
            <person name="Ramirez L."/>
            <person name="Alfaro M."/>
            <person name="Sun H."/>
            <person name="Tritt A."/>
            <person name="Yoshinaga Y."/>
            <person name="Zwiers L.-H."/>
            <person name="Turgeon B."/>
            <person name="Goodwin S."/>
            <person name="Spatafora J."/>
            <person name="Crous P."/>
            <person name="Grigoriev I."/>
        </authorList>
    </citation>
    <scope>NUCLEOTIDE SEQUENCE</scope>
    <source>
        <strain evidence="25">CBS 122367</strain>
    </source>
</reference>
<dbReference type="PANTHER" id="PTHR37079:SF4">
    <property type="entry name" value="SERINE_THREONINE-PROTEIN KINASE ATM"/>
    <property type="match status" value="1"/>
</dbReference>
<dbReference type="OrthoDB" id="381190at2759"/>
<keyword evidence="16 20" id="KW-0539">Nucleus</keyword>
<organism evidence="25 26">
    <name type="scientific">Lentithecium fluviatile CBS 122367</name>
    <dbReference type="NCBI Taxonomy" id="1168545"/>
    <lineage>
        <taxon>Eukaryota</taxon>
        <taxon>Fungi</taxon>
        <taxon>Dikarya</taxon>
        <taxon>Ascomycota</taxon>
        <taxon>Pezizomycotina</taxon>
        <taxon>Dothideomycetes</taxon>
        <taxon>Pleosporomycetidae</taxon>
        <taxon>Pleosporales</taxon>
        <taxon>Massarineae</taxon>
        <taxon>Lentitheciaceae</taxon>
        <taxon>Lentithecium</taxon>
    </lineage>
</organism>
<comment type="similarity">
    <text evidence="3 20">Belongs to the PI3/PI4-kinase family. ATM subfamily.</text>
</comment>
<protein>
    <recommendedName>
        <fullName evidence="6 20">Serine/threonine-protein kinase Tel1</fullName>
        <ecNumber evidence="5 20">2.7.11.1</ecNumber>
    </recommendedName>
</protein>
<comment type="function">
    <text evidence="17 20">Serine/threonine protein kinase which activates checkpoint signaling upon genotoxic stresses such as ionizing radiation (IR), ultraviolet light (UV), or DNA replication stalling, thereby acting as a DNA damage sensor. Recognizes the substrate consensus sequence [ST]-Q. Phosphorylates histone H2A to form H2AS128ph (gamma-H2A) at sites of DNA damage, involved in the regulation of DNA damage response mechanism. Required for the control of telomere length and genome stability.</text>
</comment>
<dbReference type="InterPro" id="IPR000403">
    <property type="entry name" value="PI3/4_kinase_cat_dom"/>
</dbReference>
<dbReference type="GO" id="GO:0005634">
    <property type="term" value="C:nucleus"/>
    <property type="evidence" value="ECO:0007669"/>
    <property type="project" value="UniProtKB-SubCell"/>
</dbReference>
<dbReference type="InterPro" id="IPR044107">
    <property type="entry name" value="PIKKc_ATM"/>
</dbReference>
<evidence type="ECO:0000256" key="8">
    <source>
        <dbReference type="ARBA" id="ARBA00022527"/>
    </source>
</evidence>
<dbReference type="Pfam" id="PF02260">
    <property type="entry name" value="FATC"/>
    <property type="match status" value="1"/>
</dbReference>
<dbReference type="GO" id="GO:0006281">
    <property type="term" value="P:DNA repair"/>
    <property type="evidence" value="ECO:0007669"/>
    <property type="project" value="InterPro"/>
</dbReference>
<dbReference type="InterPro" id="IPR014009">
    <property type="entry name" value="PIK_FAT"/>
</dbReference>
<dbReference type="InterPro" id="IPR038980">
    <property type="entry name" value="ATM_plant"/>
</dbReference>
<evidence type="ECO:0000256" key="21">
    <source>
        <dbReference type="SAM" id="MobiDB-lite"/>
    </source>
</evidence>
<dbReference type="GO" id="GO:0000781">
    <property type="term" value="C:chromosome, telomeric region"/>
    <property type="evidence" value="ECO:0007669"/>
    <property type="project" value="UniProtKB-SubCell"/>
</dbReference>
<dbReference type="PROSITE" id="PS51189">
    <property type="entry name" value="FAT"/>
    <property type="match status" value="1"/>
</dbReference>
<keyword evidence="9 20" id="KW-0808">Transferase</keyword>
<dbReference type="InterPro" id="IPR016024">
    <property type="entry name" value="ARM-type_fold"/>
</dbReference>
<evidence type="ECO:0000313" key="25">
    <source>
        <dbReference type="EMBL" id="KAF2678581.1"/>
    </source>
</evidence>
<evidence type="ECO:0000256" key="5">
    <source>
        <dbReference type="ARBA" id="ARBA00012513"/>
    </source>
</evidence>
<evidence type="ECO:0000256" key="18">
    <source>
        <dbReference type="ARBA" id="ARBA00047899"/>
    </source>
</evidence>
<evidence type="ECO:0000256" key="9">
    <source>
        <dbReference type="ARBA" id="ARBA00022679"/>
    </source>
</evidence>
<evidence type="ECO:0000256" key="17">
    <source>
        <dbReference type="ARBA" id="ARBA00025079"/>
    </source>
</evidence>
<dbReference type="InterPro" id="IPR021668">
    <property type="entry name" value="TAN"/>
</dbReference>
<dbReference type="Gene3D" id="1.10.1070.11">
    <property type="entry name" value="Phosphatidylinositol 3-/4-kinase, catalytic domain"/>
    <property type="match status" value="1"/>
</dbReference>
<keyword evidence="14 20" id="KW-0156">Chromatin regulator</keyword>
<dbReference type="FunFam" id="3.30.1010.10:FF:000019">
    <property type="entry name" value="Serine/threonine-protein kinase Tel1"/>
    <property type="match status" value="1"/>
</dbReference>
<dbReference type="SUPFAM" id="SSF48371">
    <property type="entry name" value="ARM repeat"/>
    <property type="match status" value="1"/>
</dbReference>
<gene>
    <name evidence="25" type="ORF">K458DRAFT_394860</name>
</gene>
<feature type="compositionally biased region" description="Basic residues" evidence="21">
    <location>
        <begin position="198"/>
        <end position="210"/>
    </location>
</feature>
<dbReference type="Pfam" id="PF00454">
    <property type="entry name" value="PI3_PI4_kinase"/>
    <property type="match status" value="1"/>
</dbReference>
<evidence type="ECO:0000256" key="12">
    <source>
        <dbReference type="ARBA" id="ARBA00022777"/>
    </source>
</evidence>
<evidence type="ECO:0000259" key="23">
    <source>
        <dbReference type="PROSITE" id="PS51189"/>
    </source>
</evidence>
<keyword evidence="12 20" id="KW-0418">Kinase</keyword>
<evidence type="ECO:0000259" key="22">
    <source>
        <dbReference type="PROSITE" id="PS50290"/>
    </source>
</evidence>
<dbReference type="SMART" id="SM01342">
    <property type="entry name" value="TAN"/>
    <property type="match status" value="1"/>
</dbReference>
<feature type="region of interest" description="Disordered" evidence="21">
    <location>
        <begin position="2863"/>
        <end position="2919"/>
    </location>
</feature>
<dbReference type="PROSITE" id="PS00915">
    <property type="entry name" value="PI3_4_KINASE_1"/>
    <property type="match status" value="1"/>
</dbReference>
<comment type="subcellular location">
    <subcellularLocation>
        <location evidence="2 20">Chromosome</location>
        <location evidence="2 20">Telomere</location>
    </subcellularLocation>
    <subcellularLocation>
        <location evidence="1 20">Nucleus</location>
    </subcellularLocation>
</comment>
<dbReference type="PROSITE" id="PS00916">
    <property type="entry name" value="PI3_4_KINASE_2"/>
    <property type="match status" value="1"/>
</dbReference>
<evidence type="ECO:0000256" key="19">
    <source>
        <dbReference type="ARBA" id="ARBA00048679"/>
    </source>
</evidence>
<dbReference type="EMBL" id="MU005611">
    <property type="protein sequence ID" value="KAF2678581.1"/>
    <property type="molecule type" value="Genomic_DNA"/>
</dbReference>
<dbReference type="PROSITE" id="PS51190">
    <property type="entry name" value="FATC"/>
    <property type="match status" value="1"/>
</dbReference>
<dbReference type="EC" id="2.7.11.1" evidence="5 20"/>
<dbReference type="Gene3D" id="3.30.1010.10">
    <property type="entry name" value="Phosphatidylinositol 3-kinase Catalytic Subunit, Chain A, domain 4"/>
    <property type="match status" value="1"/>
</dbReference>
<evidence type="ECO:0000256" key="3">
    <source>
        <dbReference type="ARBA" id="ARBA00010769"/>
    </source>
</evidence>
<dbReference type="Proteomes" id="UP000799291">
    <property type="component" value="Unassembled WGS sequence"/>
</dbReference>
<accession>A0A6G1IKV8</accession>
<comment type="catalytic activity">
    <reaction evidence="19">
        <text>L-seryl-[protein] + ATP = O-phospho-L-seryl-[protein] + ADP + H(+)</text>
        <dbReference type="Rhea" id="RHEA:17989"/>
        <dbReference type="Rhea" id="RHEA-COMP:9863"/>
        <dbReference type="Rhea" id="RHEA-COMP:11604"/>
        <dbReference type="ChEBI" id="CHEBI:15378"/>
        <dbReference type="ChEBI" id="CHEBI:29999"/>
        <dbReference type="ChEBI" id="CHEBI:30616"/>
        <dbReference type="ChEBI" id="CHEBI:83421"/>
        <dbReference type="ChEBI" id="CHEBI:456216"/>
        <dbReference type="EC" id="2.7.11.1"/>
    </reaction>
</comment>
<evidence type="ECO:0000256" key="20">
    <source>
        <dbReference type="RuleBase" id="RU365027"/>
    </source>
</evidence>
<feature type="region of interest" description="Disordered" evidence="21">
    <location>
        <begin position="1638"/>
        <end position="1660"/>
    </location>
</feature>
<dbReference type="PROSITE" id="PS50290">
    <property type="entry name" value="PI3_4_KINASE_3"/>
    <property type="match status" value="1"/>
</dbReference>
<dbReference type="InterPro" id="IPR018936">
    <property type="entry name" value="PI3/4_kinase_CS"/>
</dbReference>
<dbReference type="Pfam" id="PF11640">
    <property type="entry name" value="TAN"/>
    <property type="match status" value="1"/>
</dbReference>
<keyword evidence="10 20" id="KW-0547">Nucleotide-binding</keyword>
<comment type="catalytic activity">
    <reaction evidence="18 20">
        <text>L-threonyl-[protein] + ATP = O-phospho-L-threonyl-[protein] + ADP + H(+)</text>
        <dbReference type="Rhea" id="RHEA:46608"/>
        <dbReference type="Rhea" id="RHEA-COMP:11060"/>
        <dbReference type="Rhea" id="RHEA-COMP:11605"/>
        <dbReference type="ChEBI" id="CHEBI:15378"/>
        <dbReference type="ChEBI" id="CHEBI:30013"/>
        <dbReference type="ChEBI" id="CHEBI:30616"/>
        <dbReference type="ChEBI" id="CHEBI:61977"/>
        <dbReference type="ChEBI" id="CHEBI:456216"/>
        <dbReference type="EC" id="2.7.11.1"/>
    </reaction>
</comment>
<feature type="compositionally biased region" description="Polar residues" evidence="21">
    <location>
        <begin position="1642"/>
        <end position="1656"/>
    </location>
</feature>
<sequence length="2962" mass="333099">MGATSIQDAKVLISSTKVIDRNAGLKDLIHILKHNRGKPSLETLGNKAYLALCETLFQCMRDERAALLRSKSKSARPSALLPLSANALRHVIYSGVRTIKTSTVELIVNTIVELLPDKDGYLIKPLVEDLPKTLRALLEYQPHVERLSRQCWEDTVDFCIESLESIFAEPDAEPPDSWSTGVSSRDPTPLESTDGGRRPSHRATSSRRKQIPQEYIRAAEDLVHCLRLLVKAPNSPVLERADPILMSLVSFLQQKAGRAKAAALAAINSILPRITLHATQLTEQVIHELLPLMKIMWSDLLLRDEIMITLIYTEAHIASILVNVRDDAFSFELEALVETIYGDYRRRQETTAHQYLEDDHLCFRGLGKAEHATHPLNTCAFSMDTVQVRYEGLWATVATISRFSFLLDERKRRFAQDRGDGEESMIKRLRVSNHFQDYLRHVSEPRSNAKRAALQVIAFMAQEGQLDDEDLQSLLERLTPCISDENPIHSSWAMIGLATAAFQQASKAPSLSSYWVSAWNTASRAVTTLSSSRTACHFMDVLLKLHIVPFSVVSETVQTMLLSIELSGPALLSETSSALMVTLIRERINENPTHYNVTAERVLSWLLSKWTPSLWSERTYAALNAHHCNARDVLKVLYACLDRPLESLEISRFQVLGPVAQARMRAATYKNLSQYLLLLDDGDDFQLHVVTSPSSASTGPSNHATQLESKALEFCISELEKTKQRWTESSHQSPQSITPDMLRVMTNFCIAAAAISTIPECSNQRALDLEMAVDDLTQSFVQLLAKVQTEQYKVDAVLESCAQNLPEISRMGYLSGEAFKKKGVLSLATHLSRALGDRREIKQSFYAEDVDFMDIDEGPNSQMTAGGSGFDVEVPRLDVQASTEPGALHACCSTFLQLISSVGDLREDEHGRIPSEFVEYLATIPETDLLRSRQFVQALLSSHFSISRKDCLKLLERLSDALIGPRAREYNTSEVANIMMVEVLIGTTQVWTLDTTDRESQDLYENVEALYAYYVKDLEKSGVRRSPGLQMRVAAFFHGLLRHHPKFGQNQKVPSVRTSLFKLLLEGEMTVKYHIAERLPGIFEDFVLSEHDKILQDVDSSLPSDDGWLEGIAIRLLVLSNLASRWHTLLRQCVYRLFATAGSIMGVAQHARRCISQVAKSRSMPNSQSLFRLFSPQIVYTWLDRERKFAEMPYSIFGYEAMVDLLRDIESEAVGQAIMRGLQNELGYLAEQLGVTVSDALKRNMSKAAAYTTSWDTCKGFARNKSMPSNSNLLRDLVGKDQYIPLIQKQFPHILGHIFQTIDQEERVHKQLDKREEFGATAKALKEMDDISHSTLDLNIGIEPSFNAYYLIDQLARICRRTGDNPVDFWSPSIYTMIIRMILDRMHPALGSLYARSLIRKIRIVVALAGPVAYEGYPLQMTLQSLRPFLTEVQCAEDTVGIMQYLFSHGTPFLRSNLSFVTGIGLSVLISIRVFLGSSQESTTQQSQYTATMNTATRFHSWFTEYLKTYADGLSANESSSSIKAFKLITMAASQVRTEGNSARGSEESKLLLEILDDVRSGRNLLNNTSREVALDLLCQNFQPAPNARDDVLGSDDEAAEFAPHVWDSCQRNNVGEGYLLWAARVLGRAYGAHGQVKRSTAHSQPWSTNGALSDDSSGRSSREAIVKEIVNLFHSDDRWEVSLAENAIRIVISRLPTANASYVAELNEIIPVTIGKALGLPLPADGNSYLPQGTDSVDQCAAPTDTKPVTEWIKDLAVSLCRVASQDPVLGALSTLLIGLSHMAEKLFPYILHLVLLREFDSNRVIQQKMSAATMAWFSQVSHTRVPHVRILVQAILYLRSQPVPKEVTRVDRDRWLELEYLKVSQAATTCGMYRSALLFAETSSGQLKLKSTSRRSMVLVDAPKLPVELQLSIYKNLDEPDSFYGVDRGSSLTSVIDRLDYESDGVKSLLFRGARLDSQFRRANALEPSDSRGMIKSLIMLNMNSVTHSLLSNDQFRDIGNDVVENTLHTARKLGQWDIKAPDTNHSESNTLFKAFQGLHYATSIAAAKKNFNNQFLATMGYIFGKNGSSTSTKARLRTLAALTEADEVISAGHPDHLLDTWDRMKVREIWMRAGEFEDVRQLLSCRETLFSILSTNAPLLEGLHVSTGNVRSMETEALIASSAICRKHGALQESLASVTYLSDLVPECRAVGLDIEAAAQHEVASVLWEQGEAETSIRMRQHLIDHANLDSQDTNISLPVLLAKLGHHLAEARLAKPDSIIHEYLEPAIRELKGQVQGPGPGQVFHEFALFCDKQLQSPEAAEDMERIKTVMDRKFQEYQEFVKLANTDKSKGMRDTYRRNAHRAKTWYSLDHTEYERLRKGREQFLRQCLENYLLSLLASDEYNNDALRVFSLWLENSDMPLANAAVKLYLHRVPSGKFALLMNQLSSRLQHEQTEFQQLLRDLVFRICVEHPYHGMHQIFAIQTKVGNYTREDVVRSKDEAAKSRQRAAIEIAESLSKNSKSRPIWNVVYRSNQIYHALAMFKDEKDNRTGREIRLDKYPESRELLHKIPMLKVPPATLQIEVRSDKHYGDLPTIRTWKSTMSIANGLSAPKVITAIGSDGKQYKQLFKSGNDDLRQDAIMEQVFDQVSRLLKNHTATRLRNLGIRTYKVLPLSTRSGLMEFVQNTVPLHVWVMPAHEKYYPHDHKPDRCRKDIGACQQEPLQARVKVWQKCAENFHPVLRYFLLEQFEDPDEWFERRLAYTRSTAAISILGHVLGLGDRHCHNILLDKKSGEVIHIDLGVSFEAGRVLPVPEVVPFRLTRDLVDAMGYTKTEGVFRRCCEFTMDTLREERESIMTLLNVLRYDPLVNWSVTPTKAKRMQEGQETNANGQNGTRAGTVGPPSMPAPSGAPSVAIDPEMQESNKKREEQAGEAGRALSVVEKKLSKTLSTKATVNELIQAATDERNLAVLYMGWASYA</sequence>
<dbReference type="GO" id="GO:0004674">
    <property type="term" value="F:protein serine/threonine kinase activity"/>
    <property type="evidence" value="ECO:0007669"/>
    <property type="project" value="UniProtKB-KW"/>
</dbReference>
<evidence type="ECO:0000256" key="6">
    <source>
        <dbReference type="ARBA" id="ARBA00014619"/>
    </source>
</evidence>
<evidence type="ECO:0000256" key="16">
    <source>
        <dbReference type="ARBA" id="ARBA00023242"/>
    </source>
</evidence>
<evidence type="ECO:0000256" key="1">
    <source>
        <dbReference type="ARBA" id="ARBA00004123"/>
    </source>
</evidence>
<dbReference type="PANTHER" id="PTHR37079">
    <property type="entry name" value="SERINE/THREONINE-PROTEIN KINASE ATM"/>
    <property type="match status" value="1"/>
</dbReference>
<dbReference type="SUPFAM" id="SSF56112">
    <property type="entry name" value="Protein kinase-like (PK-like)"/>
    <property type="match status" value="1"/>
</dbReference>
<keyword evidence="7 20" id="KW-0158">Chromosome</keyword>
<feature type="compositionally biased region" description="Polar residues" evidence="21">
    <location>
        <begin position="177"/>
        <end position="186"/>
    </location>
</feature>
<keyword evidence="15 20" id="KW-0779">Telomere</keyword>
<keyword evidence="11 20" id="KW-0227">DNA damage</keyword>
<evidence type="ECO:0000256" key="2">
    <source>
        <dbReference type="ARBA" id="ARBA00004574"/>
    </source>
</evidence>
<keyword evidence="26" id="KW-1185">Reference proteome</keyword>